<sequence>MQEALTTMLRMQDRMNTRVHPQWISQNFAWHRAIWVECAELVDHHGYKWWKHQEPDLEQVQLEVIDIWHFGMSAYFRQGADAEQLAVEIMALWPETPKALGVLEASEALAAVAAGESRFCVTTFASLLAASSLDFAGLYRQYLGKNVLNFFRQDHGYKDGSYRKLWSGREDNEHLMELLSDIDTSSADAESQLYSALAARYAKTA</sequence>
<keyword evidence="1" id="KW-0378">Hydrolase</keyword>
<gene>
    <name evidence="1" type="ORF">R0135_03235</name>
</gene>
<dbReference type="Gene3D" id="1.10.4010.10">
    <property type="entry name" value="Type II deoxyuridine triphosphatase"/>
    <property type="match status" value="1"/>
</dbReference>
<name>A0ABZ0I6J5_9GAMM</name>
<dbReference type="GO" id="GO:0004170">
    <property type="term" value="F:dUTP diphosphatase activity"/>
    <property type="evidence" value="ECO:0007669"/>
    <property type="project" value="UniProtKB-EC"/>
</dbReference>
<dbReference type="EMBL" id="CP136864">
    <property type="protein sequence ID" value="WOJ94189.1"/>
    <property type="molecule type" value="Genomic_DNA"/>
</dbReference>
<dbReference type="Proteomes" id="UP001626537">
    <property type="component" value="Chromosome"/>
</dbReference>
<dbReference type="EC" id="3.6.1.23" evidence="1"/>
<dbReference type="CDD" id="cd11527">
    <property type="entry name" value="NTP-PPase_dUTPase"/>
    <property type="match status" value="1"/>
</dbReference>
<proteinExistence type="predicted"/>
<reference evidence="1 2" key="1">
    <citation type="submission" date="2023-10" db="EMBL/GenBank/DDBJ databases">
        <title>Two novel species belonging to the OM43/NOR5 clade.</title>
        <authorList>
            <person name="Park M."/>
        </authorList>
    </citation>
    <scope>NUCLEOTIDE SEQUENCE [LARGE SCALE GENOMIC DNA]</scope>
    <source>
        <strain evidence="1 2">IMCC43200</strain>
    </source>
</reference>
<organism evidence="1 2">
    <name type="scientific">Congregibacter variabilis</name>
    <dbReference type="NCBI Taxonomy" id="3081200"/>
    <lineage>
        <taxon>Bacteria</taxon>
        <taxon>Pseudomonadati</taxon>
        <taxon>Pseudomonadota</taxon>
        <taxon>Gammaproteobacteria</taxon>
        <taxon>Cellvibrionales</taxon>
        <taxon>Halieaceae</taxon>
        <taxon>Congregibacter</taxon>
    </lineage>
</organism>
<dbReference type="InterPro" id="IPR014871">
    <property type="entry name" value="dUTPase/dCTP_pyrophosphatase"/>
</dbReference>
<keyword evidence="2" id="KW-1185">Reference proteome</keyword>
<evidence type="ECO:0000313" key="2">
    <source>
        <dbReference type="Proteomes" id="UP001626537"/>
    </source>
</evidence>
<dbReference type="Pfam" id="PF08761">
    <property type="entry name" value="dUTPase_2"/>
    <property type="match status" value="1"/>
</dbReference>
<dbReference type="RefSeq" id="WP_407348826.1">
    <property type="nucleotide sequence ID" value="NZ_CP136864.1"/>
</dbReference>
<dbReference type="SUPFAM" id="SSF101386">
    <property type="entry name" value="all-alpha NTP pyrophosphatases"/>
    <property type="match status" value="1"/>
</dbReference>
<protein>
    <submittedName>
        <fullName evidence="1">dUTP diphosphatase</fullName>
        <ecNumber evidence="1">3.6.1.23</ecNumber>
    </submittedName>
</protein>
<evidence type="ECO:0000313" key="1">
    <source>
        <dbReference type="EMBL" id="WOJ94189.1"/>
    </source>
</evidence>
<accession>A0ABZ0I6J5</accession>